<protein>
    <recommendedName>
        <fullName evidence="3">SAM domain-containing protein</fullName>
    </recommendedName>
</protein>
<dbReference type="InterPro" id="IPR013761">
    <property type="entry name" value="SAM/pointed_sf"/>
</dbReference>
<feature type="domain" description="SAM" evidence="3">
    <location>
        <begin position="197"/>
        <end position="251"/>
    </location>
</feature>
<dbReference type="SUPFAM" id="SSF47769">
    <property type="entry name" value="SAM/Pointed domain"/>
    <property type="match status" value="1"/>
</dbReference>
<dbReference type="AlphaFoldDB" id="A0A2R6XP01"/>
<dbReference type="PROSITE" id="PS50105">
    <property type="entry name" value="SAM_DOMAIN"/>
    <property type="match status" value="1"/>
</dbReference>
<organism evidence="4 5">
    <name type="scientific">Marchantia polymorpha</name>
    <name type="common">Common liverwort</name>
    <name type="synonym">Marchantia aquatica</name>
    <dbReference type="NCBI Taxonomy" id="3197"/>
    <lineage>
        <taxon>Eukaryota</taxon>
        <taxon>Viridiplantae</taxon>
        <taxon>Streptophyta</taxon>
        <taxon>Embryophyta</taxon>
        <taxon>Marchantiophyta</taxon>
        <taxon>Marchantiopsida</taxon>
        <taxon>Marchantiidae</taxon>
        <taxon>Marchantiales</taxon>
        <taxon>Marchantiaceae</taxon>
        <taxon>Marchantia</taxon>
    </lineage>
</organism>
<keyword evidence="1" id="KW-0677">Repeat</keyword>
<dbReference type="SMART" id="SM00454">
    <property type="entry name" value="SAM"/>
    <property type="match status" value="1"/>
</dbReference>
<dbReference type="InterPro" id="IPR001660">
    <property type="entry name" value="SAM"/>
</dbReference>
<proteinExistence type="predicted"/>
<evidence type="ECO:0000313" key="4">
    <source>
        <dbReference type="EMBL" id="PTQ47746.1"/>
    </source>
</evidence>
<dbReference type="Gramene" id="Mp3g01540.1">
    <property type="protein sequence ID" value="Mp3g01540.1.cds"/>
    <property type="gene ID" value="Mp3g01540"/>
</dbReference>
<evidence type="ECO:0000256" key="1">
    <source>
        <dbReference type="ARBA" id="ARBA00022737"/>
    </source>
</evidence>
<gene>
    <name evidence="4" type="ORF">MARPO_0007s0146</name>
</gene>
<feature type="region of interest" description="Disordered" evidence="2">
    <location>
        <begin position="27"/>
        <end position="76"/>
    </location>
</feature>
<evidence type="ECO:0000313" key="5">
    <source>
        <dbReference type="Proteomes" id="UP000244005"/>
    </source>
</evidence>
<dbReference type="PANTHER" id="PTHR10627">
    <property type="entry name" value="SCP160"/>
    <property type="match status" value="1"/>
</dbReference>
<keyword evidence="5" id="KW-1185">Reference proteome</keyword>
<dbReference type="Pfam" id="PF00536">
    <property type="entry name" value="SAM_1"/>
    <property type="match status" value="1"/>
</dbReference>
<name>A0A2R6XP01_MARPO</name>
<dbReference type="OrthoDB" id="76949at2759"/>
<reference evidence="5" key="1">
    <citation type="journal article" date="2017" name="Cell">
        <title>Insights into land plant evolution garnered from the Marchantia polymorpha genome.</title>
        <authorList>
            <person name="Bowman J.L."/>
            <person name="Kohchi T."/>
            <person name="Yamato K.T."/>
            <person name="Jenkins J."/>
            <person name="Shu S."/>
            <person name="Ishizaki K."/>
            <person name="Yamaoka S."/>
            <person name="Nishihama R."/>
            <person name="Nakamura Y."/>
            <person name="Berger F."/>
            <person name="Adam C."/>
            <person name="Aki S.S."/>
            <person name="Althoff F."/>
            <person name="Araki T."/>
            <person name="Arteaga-Vazquez M.A."/>
            <person name="Balasubrmanian S."/>
            <person name="Barry K."/>
            <person name="Bauer D."/>
            <person name="Boehm C.R."/>
            <person name="Briginshaw L."/>
            <person name="Caballero-Perez J."/>
            <person name="Catarino B."/>
            <person name="Chen F."/>
            <person name="Chiyoda S."/>
            <person name="Chovatia M."/>
            <person name="Davies K.M."/>
            <person name="Delmans M."/>
            <person name="Demura T."/>
            <person name="Dierschke T."/>
            <person name="Dolan L."/>
            <person name="Dorantes-Acosta A.E."/>
            <person name="Eklund D.M."/>
            <person name="Florent S.N."/>
            <person name="Flores-Sandoval E."/>
            <person name="Fujiyama A."/>
            <person name="Fukuzawa H."/>
            <person name="Galik B."/>
            <person name="Grimanelli D."/>
            <person name="Grimwood J."/>
            <person name="Grossniklaus U."/>
            <person name="Hamada T."/>
            <person name="Haseloff J."/>
            <person name="Hetherington A.J."/>
            <person name="Higo A."/>
            <person name="Hirakawa Y."/>
            <person name="Hundley H.N."/>
            <person name="Ikeda Y."/>
            <person name="Inoue K."/>
            <person name="Inoue S.I."/>
            <person name="Ishida S."/>
            <person name="Jia Q."/>
            <person name="Kakita M."/>
            <person name="Kanazawa T."/>
            <person name="Kawai Y."/>
            <person name="Kawashima T."/>
            <person name="Kennedy M."/>
            <person name="Kinose K."/>
            <person name="Kinoshita T."/>
            <person name="Kohara Y."/>
            <person name="Koide E."/>
            <person name="Komatsu K."/>
            <person name="Kopischke S."/>
            <person name="Kubo M."/>
            <person name="Kyozuka J."/>
            <person name="Lagercrantz U."/>
            <person name="Lin S.S."/>
            <person name="Lindquist E."/>
            <person name="Lipzen A.M."/>
            <person name="Lu C.W."/>
            <person name="De Luna E."/>
            <person name="Martienssen R.A."/>
            <person name="Minamino N."/>
            <person name="Mizutani M."/>
            <person name="Mizutani M."/>
            <person name="Mochizuki N."/>
            <person name="Monte I."/>
            <person name="Mosher R."/>
            <person name="Nagasaki H."/>
            <person name="Nakagami H."/>
            <person name="Naramoto S."/>
            <person name="Nishitani K."/>
            <person name="Ohtani M."/>
            <person name="Okamoto T."/>
            <person name="Okumura M."/>
            <person name="Phillips J."/>
            <person name="Pollak B."/>
            <person name="Reinders A."/>
            <person name="Rovekamp M."/>
            <person name="Sano R."/>
            <person name="Sawa S."/>
            <person name="Schmid M.W."/>
            <person name="Shirakawa M."/>
            <person name="Solano R."/>
            <person name="Spunde A."/>
            <person name="Suetsugu N."/>
            <person name="Sugano S."/>
            <person name="Sugiyama A."/>
            <person name="Sun R."/>
            <person name="Suzuki Y."/>
            <person name="Takenaka M."/>
            <person name="Takezawa D."/>
            <person name="Tomogane H."/>
            <person name="Tsuzuki M."/>
            <person name="Ueda T."/>
            <person name="Umeda M."/>
            <person name="Ward J.M."/>
            <person name="Watanabe Y."/>
            <person name="Yazaki K."/>
            <person name="Yokoyama R."/>
            <person name="Yoshitake Y."/>
            <person name="Yotsui I."/>
            <person name="Zachgo S."/>
            <person name="Schmutz J."/>
        </authorList>
    </citation>
    <scope>NUCLEOTIDE SEQUENCE [LARGE SCALE GENOMIC DNA]</scope>
    <source>
        <strain evidence="5">Tak-1</strain>
    </source>
</reference>
<dbReference type="OMA" id="MSNHRIG"/>
<sequence length="257" mass="28055">MSQPRVTVTFGRGKSGQVQRRATVYRDMYSDQINGGAGTNRKRSVRDRLGNSSDQQASANRPQANSKRQRLEEGGKWKHDLYEEKELVGIRQPNGQDLRLRLGRKNVVRGGQQHVEAGSTGGIKDLREKLSGPVPPTQLTREIAANQRRLASVVRGSAGIASLANVRPGASRNVNLSHKLTPLSHKPSVLPKPHPEVDENSIAGLLQSLGLSKYLITFQAEEVDMAALQHMGDDDLKELGVPMGPRKKILLAVGGRS</sequence>
<dbReference type="Proteomes" id="UP000244005">
    <property type="component" value="Unassembled WGS sequence"/>
</dbReference>
<feature type="compositionally biased region" description="Polar residues" evidence="2">
    <location>
        <begin position="50"/>
        <end position="66"/>
    </location>
</feature>
<accession>A0A2R6XP01</accession>
<evidence type="ECO:0000256" key="2">
    <source>
        <dbReference type="SAM" id="MobiDB-lite"/>
    </source>
</evidence>
<dbReference type="PANTHER" id="PTHR10627:SF74">
    <property type="entry name" value="OS08G0526500 PROTEIN"/>
    <property type="match status" value="1"/>
</dbReference>
<evidence type="ECO:0000259" key="3">
    <source>
        <dbReference type="PROSITE" id="PS50105"/>
    </source>
</evidence>
<dbReference type="EMBL" id="KZ772679">
    <property type="protein sequence ID" value="PTQ47746.1"/>
    <property type="molecule type" value="Genomic_DNA"/>
</dbReference>
<dbReference type="Gene3D" id="1.10.150.50">
    <property type="entry name" value="Transcription Factor, Ets-1"/>
    <property type="match status" value="1"/>
</dbReference>